<dbReference type="Pfam" id="PF12710">
    <property type="entry name" value="HAD"/>
    <property type="match status" value="1"/>
</dbReference>
<dbReference type="Gene3D" id="3.40.50.1000">
    <property type="entry name" value="HAD superfamily/HAD-like"/>
    <property type="match status" value="1"/>
</dbReference>
<accession>A0A1I6G674</accession>
<dbReference type="Proteomes" id="UP000198877">
    <property type="component" value="Unassembled WGS sequence"/>
</dbReference>
<dbReference type="Gene3D" id="1.20.1440.100">
    <property type="entry name" value="SG protein - dephosphorylation function"/>
    <property type="match status" value="1"/>
</dbReference>
<dbReference type="AlphaFoldDB" id="A0A1I6G674"/>
<protein>
    <recommendedName>
        <fullName evidence="3">Haloacid dehalogenase-like hydrolase</fullName>
    </recommendedName>
</protein>
<dbReference type="EMBL" id="FOYR01000001">
    <property type="protein sequence ID" value="SFR37696.1"/>
    <property type="molecule type" value="Genomic_DNA"/>
</dbReference>
<proteinExistence type="predicted"/>
<sequence length="221" mass="24475">MTDVFDLDGVLSRSDTMASIVFDRLRRRPWLVVPVGILALASACVSSGGPHRPRLHRAIVHIALQGLLLTGYRSLAQRVARKLAHRHGNTDPLIVGRARRAATNGACLITTATEEFLAICYLEELGIQGATLHASRFEFRQHGPRFSFHNIGHHKAARLPPPLSHGAIDALYTDSSSDLPLAKLSRNTILIEPSARTVRRFQRSGIPYGIRRWRTDLRGDA</sequence>
<gene>
    <name evidence="1" type="ORF">SAMN04488591_0802</name>
</gene>
<evidence type="ECO:0000313" key="1">
    <source>
        <dbReference type="EMBL" id="SFR37696.1"/>
    </source>
</evidence>
<reference evidence="2" key="1">
    <citation type="submission" date="2016-10" db="EMBL/GenBank/DDBJ databases">
        <authorList>
            <person name="Varghese N."/>
            <person name="Submissions S."/>
        </authorList>
    </citation>
    <scope>NUCLEOTIDE SEQUENCE [LARGE SCALE GENOMIC DNA]</scope>
    <source>
        <strain evidence="2">CL127</strain>
    </source>
</reference>
<organism evidence="1 2">
    <name type="scientific">Microbacterium azadirachtae</name>
    <dbReference type="NCBI Taxonomy" id="582680"/>
    <lineage>
        <taxon>Bacteria</taxon>
        <taxon>Bacillati</taxon>
        <taxon>Actinomycetota</taxon>
        <taxon>Actinomycetes</taxon>
        <taxon>Micrococcales</taxon>
        <taxon>Microbacteriaceae</taxon>
        <taxon>Microbacterium</taxon>
    </lineage>
</organism>
<name>A0A1I6G674_9MICO</name>
<dbReference type="RefSeq" id="WP_091476976.1">
    <property type="nucleotide sequence ID" value="NZ_FNGQ01000001.1"/>
</dbReference>
<dbReference type="InterPro" id="IPR023214">
    <property type="entry name" value="HAD_sf"/>
</dbReference>
<evidence type="ECO:0000313" key="2">
    <source>
        <dbReference type="Proteomes" id="UP000198877"/>
    </source>
</evidence>
<evidence type="ECO:0008006" key="3">
    <source>
        <dbReference type="Google" id="ProtNLM"/>
    </source>
</evidence>